<evidence type="ECO:0000313" key="1">
    <source>
        <dbReference type="EMBL" id="JAD87339.1"/>
    </source>
</evidence>
<dbReference type="EMBL" id="GBRH01210556">
    <property type="protein sequence ID" value="JAD87339.1"/>
    <property type="molecule type" value="Transcribed_RNA"/>
</dbReference>
<sequence>MRARVLRKCSIPLLCQQTEQQPKKSNLPNFIVEQKVSYQPNLQVVR</sequence>
<organism evidence="1">
    <name type="scientific">Arundo donax</name>
    <name type="common">Giant reed</name>
    <name type="synonym">Donax arundinaceus</name>
    <dbReference type="NCBI Taxonomy" id="35708"/>
    <lineage>
        <taxon>Eukaryota</taxon>
        <taxon>Viridiplantae</taxon>
        <taxon>Streptophyta</taxon>
        <taxon>Embryophyta</taxon>
        <taxon>Tracheophyta</taxon>
        <taxon>Spermatophyta</taxon>
        <taxon>Magnoliopsida</taxon>
        <taxon>Liliopsida</taxon>
        <taxon>Poales</taxon>
        <taxon>Poaceae</taxon>
        <taxon>PACMAD clade</taxon>
        <taxon>Arundinoideae</taxon>
        <taxon>Arundineae</taxon>
        <taxon>Arundo</taxon>
    </lineage>
</organism>
<accession>A0A0A9DFG7</accession>
<proteinExistence type="predicted"/>
<protein>
    <submittedName>
        <fullName evidence="1">Uncharacterized protein</fullName>
    </submittedName>
</protein>
<dbReference type="AlphaFoldDB" id="A0A0A9DFG7"/>
<reference evidence="1" key="1">
    <citation type="submission" date="2014-09" db="EMBL/GenBank/DDBJ databases">
        <authorList>
            <person name="Magalhaes I.L.F."/>
            <person name="Oliveira U."/>
            <person name="Santos F.R."/>
            <person name="Vidigal T.H.D.A."/>
            <person name="Brescovit A.D."/>
            <person name="Santos A.J."/>
        </authorList>
    </citation>
    <scope>NUCLEOTIDE SEQUENCE</scope>
    <source>
        <tissue evidence="1">Shoot tissue taken approximately 20 cm above the soil surface</tissue>
    </source>
</reference>
<name>A0A0A9DFG7_ARUDO</name>
<reference evidence="1" key="2">
    <citation type="journal article" date="2015" name="Data Brief">
        <title>Shoot transcriptome of the giant reed, Arundo donax.</title>
        <authorList>
            <person name="Barrero R.A."/>
            <person name="Guerrero F.D."/>
            <person name="Moolhuijzen P."/>
            <person name="Goolsby J.A."/>
            <person name="Tidwell J."/>
            <person name="Bellgard S.E."/>
            <person name="Bellgard M.I."/>
        </authorList>
    </citation>
    <scope>NUCLEOTIDE SEQUENCE</scope>
    <source>
        <tissue evidence="1">Shoot tissue taken approximately 20 cm above the soil surface</tissue>
    </source>
</reference>